<dbReference type="EMBL" id="JAULSR010000011">
    <property type="protein sequence ID" value="KAK0610091.1"/>
    <property type="molecule type" value="Genomic_DNA"/>
</dbReference>
<gene>
    <name evidence="1" type="ORF">B0T17DRAFT_545866</name>
</gene>
<evidence type="ECO:0000313" key="2">
    <source>
        <dbReference type="Proteomes" id="UP001174934"/>
    </source>
</evidence>
<organism evidence="1 2">
    <name type="scientific">Bombardia bombarda</name>
    <dbReference type="NCBI Taxonomy" id="252184"/>
    <lineage>
        <taxon>Eukaryota</taxon>
        <taxon>Fungi</taxon>
        <taxon>Dikarya</taxon>
        <taxon>Ascomycota</taxon>
        <taxon>Pezizomycotina</taxon>
        <taxon>Sordariomycetes</taxon>
        <taxon>Sordariomycetidae</taxon>
        <taxon>Sordariales</taxon>
        <taxon>Lasiosphaeriaceae</taxon>
        <taxon>Bombardia</taxon>
    </lineage>
</organism>
<proteinExistence type="predicted"/>
<reference evidence="1" key="1">
    <citation type="submission" date="2023-06" db="EMBL/GenBank/DDBJ databases">
        <title>Genome-scale phylogeny and comparative genomics of the fungal order Sordariales.</title>
        <authorList>
            <consortium name="Lawrence Berkeley National Laboratory"/>
            <person name="Hensen N."/>
            <person name="Bonometti L."/>
            <person name="Westerberg I."/>
            <person name="Brannstrom I.O."/>
            <person name="Guillou S."/>
            <person name="Cros-Aarteil S."/>
            <person name="Calhoun S."/>
            <person name="Haridas S."/>
            <person name="Kuo A."/>
            <person name="Mondo S."/>
            <person name="Pangilinan J."/>
            <person name="Riley R."/>
            <person name="LaButti K."/>
            <person name="Andreopoulos B."/>
            <person name="Lipzen A."/>
            <person name="Chen C."/>
            <person name="Yanf M."/>
            <person name="Daum C."/>
            <person name="Ng V."/>
            <person name="Clum A."/>
            <person name="Steindorff A."/>
            <person name="Ohm R."/>
            <person name="Martin F."/>
            <person name="Silar P."/>
            <person name="Natvig D."/>
            <person name="Lalanne C."/>
            <person name="Gautier V."/>
            <person name="Ament-velasquez S.L."/>
            <person name="Kruys A."/>
            <person name="Hutchinson M.I."/>
            <person name="Powell A.J."/>
            <person name="Barry K."/>
            <person name="Miller A.N."/>
            <person name="Grigoriev I.V."/>
            <person name="Debuchy R."/>
            <person name="Gladieux P."/>
            <person name="Thoren M.H."/>
            <person name="Johannesson H."/>
        </authorList>
    </citation>
    <scope>NUCLEOTIDE SEQUENCE</scope>
    <source>
        <strain evidence="1">SMH3391-2</strain>
    </source>
</reference>
<protein>
    <submittedName>
        <fullName evidence="1">Uncharacterized protein</fullName>
    </submittedName>
</protein>
<evidence type="ECO:0000313" key="1">
    <source>
        <dbReference type="EMBL" id="KAK0610091.1"/>
    </source>
</evidence>
<keyword evidence="2" id="KW-1185">Reference proteome</keyword>
<dbReference type="Proteomes" id="UP001174934">
    <property type="component" value="Unassembled WGS sequence"/>
</dbReference>
<accession>A0AA39WCG2</accession>
<sequence>MSSPNPKPRACSWKLRCVSPQISIPLPTSSFDATPSPSCGHYGWSKETLFNPET</sequence>
<feature type="non-terminal residue" evidence="1">
    <location>
        <position position="54"/>
    </location>
</feature>
<name>A0AA39WCG2_9PEZI</name>
<comment type="caution">
    <text evidence="1">The sequence shown here is derived from an EMBL/GenBank/DDBJ whole genome shotgun (WGS) entry which is preliminary data.</text>
</comment>
<dbReference type="AlphaFoldDB" id="A0AA39WCG2"/>